<evidence type="ECO:0000256" key="3">
    <source>
        <dbReference type="ARBA" id="ARBA00022695"/>
    </source>
</evidence>
<dbReference type="GO" id="GO:0008233">
    <property type="term" value="F:peptidase activity"/>
    <property type="evidence" value="ECO:0007669"/>
    <property type="project" value="UniProtKB-KW"/>
</dbReference>
<dbReference type="GO" id="GO:0006508">
    <property type="term" value="P:proteolysis"/>
    <property type="evidence" value="ECO:0007669"/>
    <property type="project" value="UniProtKB-KW"/>
</dbReference>
<gene>
    <name evidence="9" type="ORF">M0R45_031133</name>
</gene>
<keyword evidence="2" id="KW-0808">Transferase</keyword>
<reference evidence="9 10" key="1">
    <citation type="journal article" date="2023" name="G3 (Bethesda)">
        <title>A chromosome-length genome assembly and annotation of blackberry (Rubus argutus, cv. 'Hillquist').</title>
        <authorList>
            <person name="Bruna T."/>
            <person name="Aryal R."/>
            <person name="Dudchenko O."/>
            <person name="Sargent D.J."/>
            <person name="Mead D."/>
            <person name="Buti M."/>
            <person name="Cavallini A."/>
            <person name="Hytonen T."/>
            <person name="Andres J."/>
            <person name="Pham M."/>
            <person name="Weisz D."/>
            <person name="Mascagni F."/>
            <person name="Usai G."/>
            <person name="Natali L."/>
            <person name="Bassil N."/>
            <person name="Fernandez G.E."/>
            <person name="Lomsadze A."/>
            <person name="Armour M."/>
            <person name="Olukolu B."/>
            <person name="Poorten T."/>
            <person name="Britton C."/>
            <person name="Davik J."/>
            <person name="Ashrafi H."/>
            <person name="Aiden E.L."/>
            <person name="Borodovsky M."/>
            <person name="Worthington M."/>
        </authorList>
    </citation>
    <scope>NUCLEOTIDE SEQUENCE [LARGE SCALE GENOMIC DNA]</scope>
    <source>
        <strain evidence="9">PI 553951</strain>
    </source>
</reference>
<dbReference type="SUPFAM" id="SSF56672">
    <property type="entry name" value="DNA/RNA polymerases"/>
    <property type="match status" value="1"/>
</dbReference>
<keyword evidence="6" id="KW-0378">Hydrolase</keyword>
<dbReference type="Gene3D" id="3.10.10.10">
    <property type="entry name" value="HIV Type 1 Reverse Transcriptase, subunit A, domain 1"/>
    <property type="match status" value="1"/>
</dbReference>
<comment type="caution">
    <text evidence="9">The sequence shown here is derived from an EMBL/GenBank/DDBJ whole genome shotgun (WGS) entry which is preliminary data.</text>
</comment>
<dbReference type="Gene3D" id="3.30.70.270">
    <property type="match status" value="1"/>
</dbReference>
<dbReference type="AlphaFoldDB" id="A0AAW1WGL0"/>
<evidence type="ECO:0000313" key="9">
    <source>
        <dbReference type="EMBL" id="KAK9922679.1"/>
    </source>
</evidence>
<feature type="domain" description="Reverse transcriptase" evidence="8">
    <location>
        <begin position="53"/>
        <end position="232"/>
    </location>
</feature>
<evidence type="ECO:0000256" key="7">
    <source>
        <dbReference type="ARBA" id="ARBA00022918"/>
    </source>
</evidence>
<dbReference type="CDD" id="cd01647">
    <property type="entry name" value="RT_LTR"/>
    <property type="match status" value="1"/>
</dbReference>
<organism evidence="9 10">
    <name type="scientific">Rubus argutus</name>
    <name type="common">Southern blackberry</name>
    <dbReference type="NCBI Taxonomy" id="59490"/>
    <lineage>
        <taxon>Eukaryota</taxon>
        <taxon>Viridiplantae</taxon>
        <taxon>Streptophyta</taxon>
        <taxon>Embryophyta</taxon>
        <taxon>Tracheophyta</taxon>
        <taxon>Spermatophyta</taxon>
        <taxon>Magnoliopsida</taxon>
        <taxon>eudicotyledons</taxon>
        <taxon>Gunneridae</taxon>
        <taxon>Pentapetalae</taxon>
        <taxon>rosids</taxon>
        <taxon>fabids</taxon>
        <taxon>Rosales</taxon>
        <taxon>Rosaceae</taxon>
        <taxon>Rosoideae</taxon>
        <taxon>Rosoideae incertae sedis</taxon>
        <taxon>Rubus</taxon>
    </lineage>
</organism>
<dbReference type="PROSITE" id="PS50878">
    <property type="entry name" value="RT_POL"/>
    <property type="match status" value="1"/>
</dbReference>
<evidence type="ECO:0000256" key="5">
    <source>
        <dbReference type="ARBA" id="ARBA00022759"/>
    </source>
</evidence>
<protein>
    <recommendedName>
        <fullName evidence="8">Reverse transcriptase domain-containing protein</fullName>
    </recommendedName>
</protein>
<dbReference type="FunFam" id="3.10.10.10:FF:000007">
    <property type="entry name" value="Retrovirus-related Pol polyprotein from transposon 17.6-like Protein"/>
    <property type="match status" value="1"/>
</dbReference>
<dbReference type="InterPro" id="IPR053134">
    <property type="entry name" value="RNA-dir_DNA_polymerase"/>
</dbReference>
<keyword evidence="1" id="KW-0645">Protease</keyword>
<keyword evidence="4" id="KW-0540">Nuclease</keyword>
<dbReference type="Proteomes" id="UP001457282">
    <property type="component" value="Unassembled WGS sequence"/>
</dbReference>
<dbReference type="PANTHER" id="PTHR24559">
    <property type="entry name" value="TRANSPOSON TY3-I GAG-POL POLYPROTEIN"/>
    <property type="match status" value="1"/>
</dbReference>
<dbReference type="InterPro" id="IPR000477">
    <property type="entry name" value="RT_dom"/>
</dbReference>
<evidence type="ECO:0000256" key="1">
    <source>
        <dbReference type="ARBA" id="ARBA00022670"/>
    </source>
</evidence>
<evidence type="ECO:0000259" key="8">
    <source>
        <dbReference type="PROSITE" id="PS50878"/>
    </source>
</evidence>
<dbReference type="Pfam" id="PF00078">
    <property type="entry name" value="RVT_1"/>
    <property type="match status" value="1"/>
</dbReference>
<dbReference type="PANTHER" id="PTHR24559:SF450">
    <property type="entry name" value="RNA-DIRECTED DNA POLYMERASE HOMOLOG"/>
    <property type="match status" value="1"/>
</dbReference>
<keyword evidence="10" id="KW-1185">Reference proteome</keyword>
<dbReference type="InterPro" id="IPR043502">
    <property type="entry name" value="DNA/RNA_pol_sf"/>
</dbReference>
<accession>A0AAW1WGL0</accession>
<keyword evidence="3" id="KW-0548">Nucleotidyltransferase</keyword>
<evidence type="ECO:0000256" key="4">
    <source>
        <dbReference type="ARBA" id="ARBA00022722"/>
    </source>
</evidence>
<proteinExistence type="predicted"/>
<dbReference type="GO" id="GO:0003964">
    <property type="term" value="F:RNA-directed DNA polymerase activity"/>
    <property type="evidence" value="ECO:0007669"/>
    <property type="project" value="UniProtKB-KW"/>
</dbReference>
<dbReference type="InterPro" id="IPR043128">
    <property type="entry name" value="Rev_trsase/Diguanyl_cyclase"/>
</dbReference>
<evidence type="ECO:0000313" key="10">
    <source>
        <dbReference type="Proteomes" id="UP001457282"/>
    </source>
</evidence>
<name>A0AAW1WGL0_RUBAR</name>
<evidence type="ECO:0000256" key="2">
    <source>
        <dbReference type="ARBA" id="ARBA00022679"/>
    </source>
</evidence>
<keyword evidence="5" id="KW-0255">Endonuclease</keyword>
<sequence>MRKFLRVPTTLPPERKHDHRITLAPGSAPINVRPYRYAHYQKNEIEKIVKELVATGVVQPSTSPYSSPVLLVKKKDGSWRMCIDYRALNAATIKDKFPIPVVDELLDEVHGSVVFSKLDLRSGYHQIRMQPADVEKTAFRTHEGHYEFLVMPFGLTNAPSTFQALMNDVFRDYLRKFVLVFFDDILVYSASMEDHIHHLFLVFQKLRDHQLKVKMSKCSFGVSQVEYLGHVISKHGVAVDPSEDCKYCTVGAAQDIKGATRVSWTRRILSKIREAFWGDSQTLD</sequence>
<evidence type="ECO:0000256" key="6">
    <source>
        <dbReference type="ARBA" id="ARBA00022801"/>
    </source>
</evidence>
<dbReference type="GO" id="GO:0004519">
    <property type="term" value="F:endonuclease activity"/>
    <property type="evidence" value="ECO:0007669"/>
    <property type="project" value="UniProtKB-KW"/>
</dbReference>
<dbReference type="EMBL" id="JBEDUW010000006">
    <property type="protein sequence ID" value="KAK9922679.1"/>
    <property type="molecule type" value="Genomic_DNA"/>
</dbReference>
<keyword evidence="7" id="KW-0695">RNA-directed DNA polymerase</keyword>